<comment type="subcellular location">
    <subcellularLocation>
        <location evidence="1">Cell membrane</location>
        <topology evidence="1">Multi-pass membrane protein</topology>
    </subcellularLocation>
    <subcellularLocation>
        <location evidence="6">Membrane</location>
        <topology evidence="6">Multi-pass membrane protein</topology>
    </subcellularLocation>
</comment>
<dbReference type="Pfam" id="PF01618">
    <property type="entry name" value="MotA_ExbB"/>
    <property type="match status" value="1"/>
</dbReference>
<keyword evidence="6" id="KW-0813">Transport</keyword>
<dbReference type="GO" id="GO:0017038">
    <property type="term" value="P:protein import"/>
    <property type="evidence" value="ECO:0007669"/>
    <property type="project" value="TreeGrafter"/>
</dbReference>
<accession>F3L2I7</accession>
<evidence type="ECO:0000259" key="7">
    <source>
        <dbReference type="Pfam" id="PF01618"/>
    </source>
</evidence>
<name>F3L2I7_9GAMM</name>
<comment type="similarity">
    <text evidence="6">Belongs to the exbB/tolQ family.</text>
</comment>
<dbReference type="PIRSF" id="PIRSF037714">
    <property type="entry name" value="TolR"/>
    <property type="match status" value="1"/>
</dbReference>
<gene>
    <name evidence="8" type="ORF">IMCC3088_1761</name>
</gene>
<dbReference type="OrthoDB" id="4045at2"/>
<dbReference type="Proteomes" id="UP000005615">
    <property type="component" value="Unassembled WGS sequence"/>
</dbReference>
<reference evidence="8 9" key="1">
    <citation type="journal article" date="2011" name="J. Bacteriol.">
        <title>Genome sequence of strain IMCC3088, a proteorhodopsin-containing marine bacterium belonging to the OM60/NOR5 clade.</title>
        <authorList>
            <person name="Jang Y."/>
            <person name="Oh H.M."/>
            <person name="Kang I."/>
            <person name="Lee K."/>
            <person name="Yang S.J."/>
            <person name="Cho J.C."/>
        </authorList>
    </citation>
    <scope>NUCLEOTIDE SEQUENCE [LARGE SCALE GENOMIC DNA]</scope>
    <source>
        <strain evidence="8 9">IMCC3088</strain>
    </source>
</reference>
<dbReference type="AlphaFoldDB" id="F3L2I7"/>
<dbReference type="PANTHER" id="PTHR30625:SF11">
    <property type="entry name" value="MOTA_TOLQ_EXBB PROTON CHANNEL DOMAIN-CONTAINING PROTEIN"/>
    <property type="match status" value="1"/>
</dbReference>
<organism evidence="8 9">
    <name type="scientific">Aequoribacter fuscus</name>
    <dbReference type="NCBI Taxonomy" id="2518989"/>
    <lineage>
        <taxon>Bacteria</taxon>
        <taxon>Pseudomonadati</taxon>
        <taxon>Pseudomonadota</taxon>
        <taxon>Gammaproteobacteria</taxon>
        <taxon>Cellvibrionales</taxon>
        <taxon>Halieaceae</taxon>
        <taxon>Aequoribacter</taxon>
    </lineage>
</organism>
<evidence type="ECO:0000256" key="2">
    <source>
        <dbReference type="ARBA" id="ARBA00022475"/>
    </source>
</evidence>
<dbReference type="PANTHER" id="PTHR30625">
    <property type="entry name" value="PROTEIN TOLQ"/>
    <property type="match status" value="1"/>
</dbReference>
<keyword evidence="5" id="KW-0472">Membrane</keyword>
<evidence type="ECO:0000313" key="9">
    <source>
        <dbReference type="Proteomes" id="UP000005615"/>
    </source>
</evidence>
<feature type="domain" description="MotA/TolQ/ExbB proton channel" evidence="7">
    <location>
        <begin position="340"/>
        <end position="457"/>
    </location>
</feature>
<keyword evidence="9" id="KW-1185">Reference proteome</keyword>
<dbReference type="EMBL" id="AEIG01000050">
    <property type="protein sequence ID" value="EGG29466.1"/>
    <property type="molecule type" value="Genomic_DNA"/>
</dbReference>
<evidence type="ECO:0000256" key="1">
    <source>
        <dbReference type="ARBA" id="ARBA00004651"/>
    </source>
</evidence>
<dbReference type="InterPro" id="IPR017270">
    <property type="entry name" value="MotA/TolQ/ExbB-rel"/>
</dbReference>
<dbReference type="GO" id="GO:0005886">
    <property type="term" value="C:plasma membrane"/>
    <property type="evidence" value="ECO:0007669"/>
    <property type="project" value="UniProtKB-SubCell"/>
</dbReference>
<keyword evidence="3" id="KW-0812">Transmembrane</keyword>
<evidence type="ECO:0000256" key="6">
    <source>
        <dbReference type="RuleBase" id="RU004057"/>
    </source>
</evidence>
<dbReference type="eggNOG" id="COG0811">
    <property type="taxonomic scope" value="Bacteria"/>
</dbReference>
<evidence type="ECO:0000256" key="4">
    <source>
        <dbReference type="ARBA" id="ARBA00022989"/>
    </source>
</evidence>
<sequence>MKALNKIFAALTLGGALAVSGLTYAQDAAEAPAEPQVDPRAEAAANLEQLLQFVKQGQATDAKENKAREARFAQAKADQARLLKEAEAERERQERLSTQLENKFEDNELLIAAKQKQLKEKLGALTELFGHLTAAAGDLSSNIEVSLVSSQYANREGFLKDLIAKMSGSDKLPRIEEIERVWYELLREITETGNVVKFTAEVATPSGERAPRDVIRIGAFNIIDANGNYLAYNNGNLSELPRQPAGSYTSWASDLANASSGMYQFGIDPTGPTGGSFLAAIIDSPTLEERWHQGGYVGYAITAVGVFALLLAVYRLIALSLISSKVSAQLKSSAANTNNPLGRVLKIHEDNPTMDPETLELKMAEGVMRETPKLESGLTLLKIIAAVAPLMGLLGTVTGMIITFQAITIFGAGDPKAMAGGISSALVTTVLGLLVAIPTVLLHTLVNGRAQRVIHLLNEQATGIIAEHSETSHK</sequence>
<dbReference type="InterPro" id="IPR050790">
    <property type="entry name" value="ExbB/TolQ_transport"/>
</dbReference>
<dbReference type="STRING" id="2518989.IMCC3088_1761"/>
<keyword evidence="6" id="KW-0653">Protein transport</keyword>
<keyword evidence="4" id="KW-1133">Transmembrane helix</keyword>
<dbReference type="RefSeq" id="WP_009575993.1">
    <property type="nucleotide sequence ID" value="NZ_AEIG01000050.1"/>
</dbReference>
<evidence type="ECO:0000313" key="8">
    <source>
        <dbReference type="EMBL" id="EGG29466.1"/>
    </source>
</evidence>
<dbReference type="InterPro" id="IPR002898">
    <property type="entry name" value="MotA_ExbB_proton_chnl"/>
</dbReference>
<evidence type="ECO:0000256" key="5">
    <source>
        <dbReference type="ARBA" id="ARBA00023136"/>
    </source>
</evidence>
<evidence type="ECO:0000256" key="3">
    <source>
        <dbReference type="ARBA" id="ARBA00022692"/>
    </source>
</evidence>
<proteinExistence type="inferred from homology"/>
<keyword evidence="2" id="KW-1003">Cell membrane</keyword>
<comment type="caution">
    <text evidence="8">The sequence shown here is derived from an EMBL/GenBank/DDBJ whole genome shotgun (WGS) entry which is preliminary data.</text>
</comment>
<protein>
    <submittedName>
        <fullName evidence="8">MotA/TolQ/ExbB proton channel family protein</fullName>
    </submittedName>
</protein>